<gene>
    <name evidence="11" type="ORF">THIAE_10335</name>
</gene>
<dbReference type="PANTHER" id="PTHR38042:SF1">
    <property type="entry name" value="UROPORPHYRINOGEN-III SYNTHASE, CHLOROPLASTIC"/>
    <property type="match status" value="1"/>
</dbReference>
<dbReference type="Gene3D" id="3.40.50.10090">
    <property type="match status" value="2"/>
</dbReference>
<dbReference type="Proteomes" id="UP000005380">
    <property type="component" value="Chromosome"/>
</dbReference>
<evidence type="ECO:0000313" key="12">
    <source>
        <dbReference type="Proteomes" id="UP000005380"/>
    </source>
</evidence>
<dbReference type="EC" id="4.2.1.75" evidence="3 9"/>
<evidence type="ECO:0000256" key="5">
    <source>
        <dbReference type="ARBA" id="ARBA00023244"/>
    </source>
</evidence>
<comment type="catalytic activity">
    <reaction evidence="8 9">
        <text>hydroxymethylbilane = uroporphyrinogen III + H2O</text>
        <dbReference type="Rhea" id="RHEA:18965"/>
        <dbReference type="ChEBI" id="CHEBI:15377"/>
        <dbReference type="ChEBI" id="CHEBI:57308"/>
        <dbReference type="ChEBI" id="CHEBI:57845"/>
        <dbReference type="EC" id="4.2.1.75"/>
    </reaction>
</comment>
<keyword evidence="5 9" id="KW-0627">Porphyrin biosynthesis</keyword>
<dbReference type="SUPFAM" id="SSF69618">
    <property type="entry name" value="HemD-like"/>
    <property type="match status" value="1"/>
</dbReference>
<dbReference type="CDD" id="cd06578">
    <property type="entry name" value="HemD"/>
    <property type="match status" value="1"/>
</dbReference>
<dbReference type="PANTHER" id="PTHR38042">
    <property type="entry name" value="UROPORPHYRINOGEN-III SYNTHASE, CHLOROPLASTIC"/>
    <property type="match status" value="1"/>
</dbReference>
<dbReference type="FunCoup" id="W0DZ17">
    <property type="interactions" value="119"/>
</dbReference>
<evidence type="ECO:0000256" key="9">
    <source>
        <dbReference type="RuleBase" id="RU366031"/>
    </source>
</evidence>
<feature type="domain" description="Tetrapyrrole biosynthesis uroporphyrinogen III synthase" evidence="10">
    <location>
        <begin position="26"/>
        <end position="257"/>
    </location>
</feature>
<dbReference type="InterPro" id="IPR039793">
    <property type="entry name" value="UROS/Hem4"/>
</dbReference>
<dbReference type="KEGG" id="tao:THIAE_10335"/>
<evidence type="ECO:0000256" key="7">
    <source>
        <dbReference type="ARBA" id="ARBA00040167"/>
    </source>
</evidence>
<keyword evidence="4 9" id="KW-0456">Lyase</keyword>
<keyword evidence="12" id="KW-1185">Reference proteome</keyword>
<organism evidence="11 12">
    <name type="scientific">Thiomicrospira aerophila AL3</name>
    <dbReference type="NCBI Taxonomy" id="717772"/>
    <lineage>
        <taxon>Bacteria</taxon>
        <taxon>Pseudomonadati</taxon>
        <taxon>Pseudomonadota</taxon>
        <taxon>Gammaproteobacteria</taxon>
        <taxon>Thiotrichales</taxon>
        <taxon>Piscirickettsiaceae</taxon>
        <taxon>Thiomicrospira</taxon>
    </lineage>
</organism>
<dbReference type="InterPro" id="IPR003754">
    <property type="entry name" value="4pyrrol_synth_uPrphyn_synth"/>
</dbReference>
<dbReference type="GO" id="GO:0006782">
    <property type="term" value="P:protoporphyrinogen IX biosynthetic process"/>
    <property type="evidence" value="ECO:0007669"/>
    <property type="project" value="UniProtKB-UniRule"/>
</dbReference>
<evidence type="ECO:0000256" key="4">
    <source>
        <dbReference type="ARBA" id="ARBA00023239"/>
    </source>
</evidence>
<dbReference type="Pfam" id="PF02602">
    <property type="entry name" value="HEM4"/>
    <property type="match status" value="1"/>
</dbReference>
<dbReference type="InterPro" id="IPR036108">
    <property type="entry name" value="4pyrrol_syn_uPrphyn_synt_sf"/>
</dbReference>
<sequence length="274" mass="30407">MISLLNTRPQPQALTRAIEQAWSSEVRVIEAPLQKLVALPLEQSLKSSFSWLDADIWVFVSANAVAFFSQALQQHQLPSPPSEGKEGAEGVALVAVGQATWQSLASLGWAGLQPIPQRYDSEGMLALPIFNQVSGKRVAIVRGEIGRDWLAEQLSQQGAAVRFYPIYRRDALPLDQAAWQAWLAPLSEPSSSYWVLLTSQENAQIWWQHYQAWCQLANDKVVVGVIALTPTIADCLNRLGFNGPQRVCENASQSSMLNQIRLLLSRPLHEENTP</sequence>
<evidence type="ECO:0000256" key="6">
    <source>
        <dbReference type="ARBA" id="ARBA00037589"/>
    </source>
</evidence>
<dbReference type="AlphaFoldDB" id="W0DZ17"/>
<dbReference type="RefSeq" id="WP_006460085.1">
    <property type="nucleotide sequence ID" value="NZ_CP007030.1"/>
</dbReference>
<dbReference type="OrthoDB" id="9787650at2"/>
<evidence type="ECO:0000256" key="2">
    <source>
        <dbReference type="ARBA" id="ARBA00008133"/>
    </source>
</evidence>
<evidence type="ECO:0000313" key="11">
    <source>
        <dbReference type="EMBL" id="AHF02106.1"/>
    </source>
</evidence>
<comment type="pathway">
    <text evidence="1 9">Porphyrin-containing compound metabolism; protoporphyrin-IX biosynthesis; coproporphyrinogen-III from 5-aminolevulinate: step 3/4.</text>
</comment>
<name>W0DZ17_9GAMM</name>
<evidence type="ECO:0000256" key="1">
    <source>
        <dbReference type="ARBA" id="ARBA00004772"/>
    </source>
</evidence>
<accession>W0DZ17</accession>
<evidence type="ECO:0000256" key="8">
    <source>
        <dbReference type="ARBA" id="ARBA00048617"/>
    </source>
</evidence>
<proteinExistence type="inferred from homology"/>
<dbReference type="STRING" id="717772.THIAE_10335"/>
<dbReference type="eggNOG" id="COG1587">
    <property type="taxonomic scope" value="Bacteria"/>
</dbReference>
<comment type="similarity">
    <text evidence="2 9">Belongs to the uroporphyrinogen-III synthase family.</text>
</comment>
<dbReference type="EMBL" id="CP007030">
    <property type="protein sequence ID" value="AHF02106.1"/>
    <property type="molecule type" value="Genomic_DNA"/>
</dbReference>
<dbReference type="HOGENOM" id="CLU_011276_9_4_6"/>
<comment type="function">
    <text evidence="6 9">Catalyzes cyclization of the linear tetrapyrrole, hydroxymethylbilane, to the macrocyclic uroporphyrinogen III.</text>
</comment>
<evidence type="ECO:0000256" key="3">
    <source>
        <dbReference type="ARBA" id="ARBA00013109"/>
    </source>
</evidence>
<dbReference type="GO" id="GO:0004852">
    <property type="term" value="F:uroporphyrinogen-III synthase activity"/>
    <property type="evidence" value="ECO:0007669"/>
    <property type="project" value="UniProtKB-UniRule"/>
</dbReference>
<dbReference type="InParanoid" id="W0DZ17"/>
<protein>
    <recommendedName>
        <fullName evidence="7 9">Uroporphyrinogen-III synthase</fullName>
        <ecNumber evidence="3 9">4.2.1.75</ecNumber>
    </recommendedName>
</protein>
<evidence type="ECO:0000259" key="10">
    <source>
        <dbReference type="Pfam" id="PF02602"/>
    </source>
</evidence>
<dbReference type="GO" id="GO:0006780">
    <property type="term" value="P:uroporphyrinogen III biosynthetic process"/>
    <property type="evidence" value="ECO:0007669"/>
    <property type="project" value="UniProtKB-UniRule"/>
</dbReference>
<reference evidence="11 12" key="1">
    <citation type="submission" date="2013-12" db="EMBL/GenBank/DDBJ databases">
        <authorList>
            <consortium name="DOE Joint Genome Institute"/>
            <person name="Kappler U."/>
            <person name="Huntemann M."/>
            <person name="Han J."/>
            <person name="Chen A."/>
            <person name="Kyrpides N."/>
            <person name="Mavromatis K."/>
            <person name="Markowitz V."/>
            <person name="Palaniappan K."/>
            <person name="Ivanova N."/>
            <person name="Schaumberg A."/>
            <person name="Pati A."/>
            <person name="Liolios K."/>
            <person name="Nordberg H.P."/>
            <person name="Cantor M.N."/>
            <person name="Hua S.X."/>
            <person name="Woyke T."/>
        </authorList>
    </citation>
    <scope>NUCLEOTIDE SEQUENCE [LARGE SCALE GENOMIC DNA]</scope>
    <source>
        <strain evidence="12">AL2</strain>
    </source>
</reference>